<evidence type="ECO:0000313" key="2">
    <source>
        <dbReference type="Proteomes" id="UP000033038"/>
    </source>
</evidence>
<dbReference type="GeneID" id="24823536"/>
<dbReference type="Proteomes" id="UP000033038">
    <property type="component" value="Chromosome"/>
</dbReference>
<evidence type="ECO:0000313" key="1">
    <source>
        <dbReference type="EMBL" id="AKB51273.1"/>
    </source>
</evidence>
<dbReference type="RefSeq" id="WP_011307652.1">
    <property type="nucleotide sequence ID" value="NZ_CP009526.1"/>
</dbReference>
<gene>
    <name evidence="1" type="ORF">MSBRW_2020</name>
</gene>
<accession>A0A0E3QNA4</accession>
<dbReference type="KEGG" id="mbw:MSBRW_2020"/>
<dbReference type="EMBL" id="CP009526">
    <property type="protein sequence ID" value="AKB51273.1"/>
    <property type="molecule type" value="Genomic_DNA"/>
</dbReference>
<dbReference type="HOGENOM" id="CLU_1173371_0_0_2"/>
<organism evidence="1 2">
    <name type="scientific">Methanosarcina barkeri str. Wiesmoor</name>
    <dbReference type="NCBI Taxonomy" id="1434109"/>
    <lineage>
        <taxon>Archaea</taxon>
        <taxon>Methanobacteriati</taxon>
        <taxon>Methanobacteriota</taxon>
        <taxon>Stenosarchaea group</taxon>
        <taxon>Methanomicrobia</taxon>
        <taxon>Methanosarcinales</taxon>
        <taxon>Methanosarcinaceae</taxon>
        <taxon>Methanosarcina</taxon>
    </lineage>
</organism>
<sequence>MTSKRFKIGTLLLTILLLYMVFMPAVSAMPGTQKNQTEEVGFFSGTEMPEELKKNIVQVDPYTFVFKGKVDDKKKFVAAWNEYEAKAKNKGITLQYVTREDSGSASATRNLLGSYIEGQSYFHGARTDYVISQEFIGDGNTKGYWWGLNPYYADLITLASSVKLTGISVSISVPAGIGFSTSGDTATYSGTWSDAWSAQHYYSNLDGTGLSIFDEDQNDAETFRFSGTDYTLYTHVDLDA</sequence>
<proteinExistence type="predicted"/>
<reference evidence="1 2" key="1">
    <citation type="submission" date="2014-07" db="EMBL/GenBank/DDBJ databases">
        <title>Methanogenic archaea and the global carbon cycle.</title>
        <authorList>
            <person name="Henriksen J.R."/>
            <person name="Luke J."/>
            <person name="Reinhart S."/>
            <person name="Benedict M.N."/>
            <person name="Youngblut N.D."/>
            <person name="Metcalf M.E."/>
            <person name="Whitaker R.J."/>
            <person name="Metcalf W.W."/>
        </authorList>
    </citation>
    <scope>NUCLEOTIDE SEQUENCE [LARGE SCALE GENOMIC DNA]</scope>
    <source>
        <strain evidence="1 2">Wiesmoor</strain>
    </source>
</reference>
<dbReference type="AlphaFoldDB" id="A0A0E3QNA4"/>
<dbReference type="PATRIC" id="fig|1434109.4.peg.2594"/>
<protein>
    <submittedName>
        <fullName evidence="1">Uncharacterized protein</fullName>
    </submittedName>
</protein>
<name>A0A0E3QNA4_METBA</name>